<dbReference type="Pfam" id="PF00575">
    <property type="entry name" value="S1"/>
    <property type="match status" value="4"/>
</dbReference>
<dbReference type="PANTHER" id="PTHR10724">
    <property type="entry name" value="30S RIBOSOMAL PROTEIN S1"/>
    <property type="match status" value="1"/>
</dbReference>
<dbReference type="CDD" id="cd05687">
    <property type="entry name" value="S1_RPS1_repeat_ec1_hs1"/>
    <property type="match status" value="1"/>
</dbReference>
<dbReference type="CDD" id="cd05688">
    <property type="entry name" value="S1_RPS1_repeat_ec3"/>
    <property type="match status" value="1"/>
</dbReference>
<evidence type="ECO:0000256" key="1">
    <source>
        <dbReference type="ARBA" id="ARBA00006767"/>
    </source>
</evidence>
<evidence type="ECO:0000259" key="5">
    <source>
        <dbReference type="PROSITE" id="PS50126"/>
    </source>
</evidence>
<dbReference type="EMBL" id="JBHUME010000005">
    <property type="protein sequence ID" value="MFD2611995.1"/>
    <property type="molecule type" value="Genomic_DNA"/>
</dbReference>
<keyword evidence="2 6" id="KW-0689">Ribosomal protein</keyword>
<feature type="domain" description="S1 motif" evidence="5">
    <location>
        <begin position="210"/>
        <end position="278"/>
    </location>
</feature>
<dbReference type="Proteomes" id="UP001597541">
    <property type="component" value="Unassembled WGS sequence"/>
</dbReference>
<dbReference type="PRINTS" id="PR00681">
    <property type="entry name" value="RIBOSOMALS1"/>
</dbReference>
<organism evidence="6 7">
    <name type="scientific">Paenibacillus gansuensis</name>
    <dbReference type="NCBI Taxonomy" id="306542"/>
    <lineage>
        <taxon>Bacteria</taxon>
        <taxon>Bacillati</taxon>
        <taxon>Bacillota</taxon>
        <taxon>Bacilli</taxon>
        <taxon>Bacillales</taxon>
        <taxon>Paenibacillaceae</taxon>
        <taxon>Paenibacillus</taxon>
    </lineage>
</organism>
<evidence type="ECO:0000256" key="4">
    <source>
        <dbReference type="SAM" id="MobiDB-lite"/>
    </source>
</evidence>
<dbReference type="Gene3D" id="2.40.50.140">
    <property type="entry name" value="Nucleic acid-binding proteins"/>
    <property type="match status" value="4"/>
</dbReference>
<feature type="domain" description="S1 motif" evidence="5">
    <location>
        <begin position="37"/>
        <end position="106"/>
    </location>
</feature>
<reference evidence="7" key="1">
    <citation type="journal article" date="2019" name="Int. J. Syst. Evol. Microbiol.">
        <title>The Global Catalogue of Microorganisms (GCM) 10K type strain sequencing project: providing services to taxonomists for standard genome sequencing and annotation.</title>
        <authorList>
            <consortium name="The Broad Institute Genomics Platform"/>
            <consortium name="The Broad Institute Genome Sequencing Center for Infectious Disease"/>
            <person name="Wu L."/>
            <person name="Ma J."/>
        </authorList>
    </citation>
    <scope>NUCLEOTIDE SEQUENCE [LARGE SCALE GENOMIC DNA]</scope>
    <source>
        <strain evidence="7">KCTC 3950</strain>
    </source>
</reference>
<dbReference type="InterPro" id="IPR050437">
    <property type="entry name" value="Ribos_protein_bS1-like"/>
</dbReference>
<name>A0ABW5PAG9_9BACL</name>
<comment type="similarity">
    <text evidence="1">Belongs to the bacterial ribosomal protein bS1 family.</text>
</comment>
<protein>
    <submittedName>
        <fullName evidence="6">30S ribosomal protein S1</fullName>
    </submittedName>
</protein>
<evidence type="ECO:0000256" key="2">
    <source>
        <dbReference type="ARBA" id="ARBA00022980"/>
    </source>
</evidence>
<dbReference type="InterPro" id="IPR003029">
    <property type="entry name" value="S1_domain"/>
</dbReference>
<evidence type="ECO:0000313" key="6">
    <source>
        <dbReference type="EMBL" id="MFD2611995.1"/>
    </source>
</evidence>
<feature type="compositionally biased region" description="Polar residues" evidence="4">
    <location>
        <begin position="10"/>
        <end position="25"/>
    </location>
</feature>
<sequence>MTEEIKDQETTGAENTAAENGEMTEQQMTDMVSLKKGDTVKGTIVKIEDNQAYVDISYKYDGVIPVKELSSLQSDNAGELVQIGQEVECKVVSINDNKESLILSKRAIDSENAWEGLQEKLDSQEVFEVKVADVVKGGLVVDLGLRAFIPASMVERHFVEDFSDYKGRTLRVVVKELDRENKKVILSQKDVLDREFEANKQDIVGKLEVGQEIEGTVQRLTPFGAFVDIGGVDGLVHISELSWTHVAQPSDVVNVGDKVRVKVLKLDPAAGKISLSIKAAQPGPWETAANDFNIGDIITGTVKRLASFGAFVEVAPGVEGLVHISQISHKHIGTPHEVLKEGQEVQVKVLDKNLDEKRISLSIKETEEAPAQSETEERAARPARSRERAPKVEKIDNPNVSLSNEGLSFTLAERFGDKLNKFKK</sequence>
<feature type="compositionally biased region" description="Basic and acidic residues" evidence="4">
    <location>
        <begin position="375"/>
        <end position="396"/>
    </location>
</feature>
<gene>
    <name evidence="6" type="primary">rpsA</name>
    <name evidence="6" type="ORF">ACFSUF_06090</name>
</gene>
<dbReference type="SMART" id="SM00316">
    <property type="entry name" value="S1"/>
    <property type="match status" value="4"/>
</dbReference>
<dbReference type="GO" id="GO:0005840">
    <property type="term" value="C:ribosome"/>
    <property type="evidence" value="ECO:0007669"/>
    <property type="project" value="UniProtKB-KW"/>
</dbReference>
<evidence type="ECO:0000313" key="7">
    <source>
        <dbReference type="Proteomes" id="UP001597541"/>
    </source>
</evidence>
<dbReference type="CDD" id="cd04465">
    <property type="entry name" value="S1_RPS1_repeat_ec2_hs2"/>
    <property type="match status" value="1"/>
</dbReference>
<comment type="caution">
    <text evidence="6">The sequence shown here is derived from an EMBL/GenBank/DDBJ whole genome shotgun (WGS) entry which is preliminary data.</text>
</comment>
<dbReference type="PANTHER" id="PTHR10724:SF7">
    <property type="entry name" value="SMALL RIBOSOMAL SUBUNIT PROTEIN BS1C"/>
    <property type="match status" value="1"/>
</dbReference>
<feature type="domain" description="S1 motif" evidence="5">
    <location>
        <begin position="124"/>
        <end position="189"/>
    </location>
</feature>
<keyword evidence="7" id="KW-1185">Reference proteome</keyword>
<feature type="domain" description="S1 motif" evidence="5">
    <location>
        <begin position="295"/>
        <end position="364"/>
    </location>
</feature>
<feature type="region of interest" description="Disordered" evidence="4">
    <location>
        <begin position="363"/>
        <end position="401"/>
    </location>
</feature>
<dbReference type="PROSITE" id="PS50126">
    <property type="entry name" value="S1"/>
    <property type="match status" value="4"/>
</dbReference>
<feature type="region of interest" description="Disordered" evidence="4">
    <location>
        <begin position="1"/>
        <end position="25"/>
    </location>
</feature>
<evidence type="ECO:0000256" key="3">
    <source>
        <dbReference type="ARBA" id="ARBA00023274"/>
    </source>
</evidence>
<dbReference type="InterPro" id="IPR035104">
    <property type="entry name" value="Ribosomal_protein_S1-like"/>
</dbReference>
<proteinExistence type="inferred from homology"/>
<dbReference type="NCBIfam" id="NF005208">
    <property type="entry name" value="PRK06676.1"/>
    <property type="match status" value="1"/>
</dbReference>
<dbReference type="RefSeq" id="WP_377601144.1">
    <property type="nucleotide sequence ID" value="NZ_JBHUME010000005.1"/>
</dbReference>
<accession>A0ABW5PAG9</accession>
<dbReference type="SUPFAM" id="SSF50249">
    <property type="entry name" value="Nucleic acid-binding proteins"/>
    <property type="match status" value="4"/>
</dbReference>
<keyword evidence="3" id="KW-0687">Ribonucleoprotein</keyword>
<dbReference type="InterPro" id="IPR012340">
    <property type="entry name" value="NA-bd_OB-fold"/>
</dbReference>